<evidence type="ECO:0000313" key="3">
    <source>
        <dbReference type="Proteomes" id="UP001237642"/>
    </source>
</evidence>
<comment type="caution">
    <text evidence="2">The sequence shown here is derived from an EMBL/GenBank/DDBJ whole genome shotgun (WGS) entry which is preliminary data.</text>
</comment>
<reference evidence="2" key="2">
    <citation type="submission" date="2023-05" db="EMBL/GenBank/DDBJ databases">
        <authorList>
            <person name="Schelkunov M.I."/>
        </authorList>
    </citation>
    <scope>NUCLEOTIDE SEQUENCE</scope>
    <source>
        <strain evidence="2">Hsosn_3</strain>
        <tissue evidence="2">Leaf</tissue>
    </source>
</reference>
<dbReference type="Proteomes" id="UP001237642">
    <property type="component" value="Unassembled WGS sequence"/>
</dbReference>
<feature type="transmembrane region" description="Helical" evidence="1">
    <location>
        <begin position="51"/>
        <end position="72"/>
    </location>
</feature>
<protein>
    <submittedName>
        <fullName evidence="2">Uncharacterized protein</fullName>
    </submittedName>
</protein>
<dbReference type="EMBL" id="JAUIZM010000075">
    <property type="protein sequence ID" value="KAK1350200.1"/>
    <property type="molecule type" value="Genomic_DNA"/>
</dbReference>
<keyword evidence="1" id="KW-0812">Transmembrane</keyword>
<proteinExistence type="predicted"/>
<evidence type="ECO:0000313" key="2">
    <source>
        <dbReference type="EMBL" id="KAK1350200.1"/>
    </source>
</evidence>
<accession>A0AAD8LWB8</accession>
<sequence>MVEENVRDYATEKLKEVQVLRQYWWEEVIKWVDTVFPPEIFNHWVQVGTPFLVALLVLLILMFCCKCCGRGGGGRSGRTMRAPGRNHRMPRNVFDVASYNKTVLFCFLFVGKESHHSFLSWNMFGLVQFILFSVDSL</sequence>
<evidence type="ECO:0000256" key="1">
    <source>
        <dbReference type="SAM" id="Phobius"/>
    </source>
</evidence>
<name>A0AAD8LWB8_9APIA</name>
<organism evidence="2 3">
    <name type="scientific">Heracleum sosnowskyi</name>
    <dbReference type="NCBI Taxonomy" id="360622"/>
    <lineage>
        <taxon>Eukaryota</taxon>
        <taxon>Viridiplantae</taxon>
        <taxon>Streptophyta</taxon>
        <taxon>Embryophyta</taxon>
        <taxon>Tracheophyta</taxon>
        <taxon>Spermatophyta</taxon>
        <taxon>Magnoliopsida</taxon>
        <taxon>eudicotyledons</taxon>
        <taxon>Gunneridae</taxon>
        <taxon>Pentapetalae</taxon>
        <taxon>asterids</taxon>
        <taxon>campanulids</taxon>
        <taxon>Apiales</taxon>
        <taxon>Apiaceae</taxon>
        <taxon>Apioideae</taxon>
        <taxon>apioid superclade</taxon>
        <taxon>Tordylieae</taxon>
        <taxon>Tordyliinae</taxon>
        <taxon>Heracleum</taxon>
    </lineage>
</organism>
<keyword evidence="1" id="KW-1133">Transmembrane helix</keyword>
<keyword evidence="3" id="KW-1185">Reference proteome</keyword>
<reference evidence="2" key="1">
    <citation type="submission" date="2023-02" db="EMBL/GenBank/DDBJ databases">
        <title>Genome of toxic invasive species Heracleum sosnowskyi carries increased number of genes despite the absence of recent whole-genome duplications.</title>
        <authorList>
            <person name="Schelkunov M."/>
            <person name="Shtratnikova V."/>
            <person name="Makarenko M."/>
            <person name="Klepikova A."/>
            <person name="Omelchenko D."/>
            <person name="Novikova G."/>
            <person name="Obukhova E."/>
            <person name="Bogdanov V."/>
            <person name="Penin A."/>
            <person name="Logacheva M."/>
        </authorList>
    </citation>
    <scope>NUCLEOTIDE SEQUENCE</scope>
    <source>
        <strain evidence="2">Hsosn_3</strain>
        <tissue evidence="2">Leaf</tissue>
    </source>
</reference>
<keyword evidence="1" id="KW-0472">Membrane</keyword>
<gene>
    <name evidence="2" type="ORF">POM88_054723</name>
</gene>
<dbReference type="AlphaFoldDB" id="A0AAD8LWB8"/>